<evidence type="ECO:0000313" key="1">
    <source>
        <dbReference type="EMBL" id="PMD66030.1"/>
    </source>
</evidence>
<dbReference type="InParanoid" id="A0A2J6TSP9"/>
<dbReference type="EMBL" id="KZ613745">
    <property type="protein sequence ID" value="PMD66030.1"/>
    <property type="molecule type" value="Genomic_DNA"/>
</dbReference>
<gene>
    <name evidence="1" type="ORF">K444DRAFT_160909</name>
</gene>
<accession>A0A2J6TSP9</accession>
<proteinExistence type="predicted"/>
<dbReference type="AlphaFoldDB" id="A0A2J6TSP9"/>
<dbReference type="RefSeq" id="XP_024742934.1">
    <property type="nucleotide sequence ID" value="XM_024870662.1"/>
</dbReference>
<name>A0A2J6TSP9_9HELO</name>
<sequence length="219" mass="24620">MWRKRNAAQVGSESAVTSNFHHLPSSCRPFPQRAASSKPLLPPRNWRSSRSCCWLHSVSVSDSRVLQNPESIHRSFTASVPGIALSAARFPPTGTEMSENASRQQHRFRFVTFQRSHPPPGGFLCLPRMIASHSRRPHTRSLFSSFVEDVICIHHPQVKTLYSYKWKFSYGTKESRTRSAWGRQGELDGSVPRRWSRRSATAIRNSGIVIRALGAGPVG</sequence>
<organism evidence="1 2">
    <name type="scientific">Hyaloscypha bicolor E</name>
    <dbReference type="NCBI Taxonomy" id="1095630"/>
    <lineage>
        <taxon>Eukaryota</taxon>
        <taxon>Fungi</taxon>
        <taxon>Dikarya</taxon>
        <taxon>Ascomycota</taxon>
        <taxon>Pezizomycotina</taxon>
        <taxon>Leotiomycetes</taxon>
        <taxon>Helotiales</taxon>
        <taxon>Hyaloscyphaceae</taxon>
        <taxon>Hyaloscypha</taxon>
        <taxon>Hyaloscypha bicolor</taxon>
    </lineage>
</organism>
<reference evidence="1 2" key="1">
    <citation type="submission" date="2016-04" db="EMBL/GenBank/DDBJ databases">
        <title>A degradative enzymes factory behind the ericoid mycorrhizal symbiosis.</title>
        <authorList>
            <consortium name="DOE Joint Genome Institute"/>
            <person name="Martino E."/>
            <person name="Morin E."/>
            <person name="Grelet G."/>
            <person name="Kuo A."/>
            <person name="Kohler A."/>
            <person name="Daghino S."/>
            <person name="Barry K."/>
            <person name="Choi C."/>
            <person name="Cichocki N."/>
            <person name="Clum A."/>
            <person name="Copeland A."/>
            <person name="Hainaut M."/>
            <person name="Haridas S."/>
            <person name="Labutti K."/>
            <person name="Lindquist E."/>
            <person name="Lipzen A."/>
            <person name="Khouja H.-R."/>
            <person name="Murat C."/>
            <person name="Ohm R."/>
            <person name="Olson A."/>
            <person name="Spatafora J."/>
            <person name="Veneault-Fourrey C."/>
            <person name="Henrissat B."/>
            <person name="Grigoriev I."/>
            <person name="Martin F."/>
            <person name="Perotto S."/>
        </authorList>
    </citation>
    <scope>NUCLEOTIDE SEQUENCE [LARGE SCALE GENOMIC DNA]</scope>
    <source>
        <strain evidence="1 2">E</strain>
    </source>
</reference>
<dbReference type="Proteomes" id="UP000235371">
    <property type="component" value="Unassembled WGS sequence"/>
</dbReference>
<protein>
    <submittedName>
        <fullName evidence="1">Uncharacterized protein</fullName>
    </submittedName>
</protein>
<dbReference type="GeneID" id="36578744"/>
<evidence type="ECO:0000313" key="2">
    <source>
        <dbReference type="Proteomes" id="UP000235371"/>
    </source>
</evidence>
<keyword evidence="2" id="KW-1185">Reference proteome</keyword>